<protein>
    <recommendedName>
        <fullName evidence="3">Sigma 54 modulation/S30EA ribosomal protein C-terminal domain-containing protein</fullName>
    </recommendedName>
</protein>
<sequence length="255" mass="28616">MAKPHAVCEVELLTQGPVEFGDREHATGKVRELCELGHEPVLTAVVKLRLREDAADSLPAIAEATIDMNGVAIRAHASGDTMTEAIDRLDDRLGRRLRRHRKRLEDRRHDREPEPTRSHPGYASIPRDEREVVRHKSLAMHPMTVEEAVDEMDLLDHGFYLYLDTDHDIDRVVFHNGDGTIHVVPSVVGEDLPGDTRPPIHPAPTVLNHLPLVEAEVLLDEGDEPFVFFAEPDSGRGQVLYRRFDGHYGLISPAI</sequence>
<accession>A0A381NLX5</accession>
<evidence type="ECO:0000256" key="1">
    <source>
        <dbReference type="ARBA" id="ARBA00022845"/>
    </source>
</evidence>
<organism evidence="4">
    <name type="scientific">marine metagenome</name>
    <dbReference type="NCBI Taxonomy" id="408172"/>
    <lineage>
        <taxon>unclassified sequences</taxon>
        <taxon>metagenomes</taxon>
        <taxon>ecological metagenomes</taxon>
    </lineage>
</organism>
<dbReference type="Gene3D" id="3.30.505.50">
    <property type="entry name" value="Sigma 54 modulation/S30EA ribosomal protein, C-terminal domain"/>
    <property type="match status" value="2"/>
</dbReference>
<feature type="region of interest" description="Disordered" evidence="2">
    <location>
        <begin position="100"/>
        <end position="124"/>
    </location>
</feature>
<dbReference type="PANTHER" id="PTHR33231">
    <property type="entry name" value="30S RIBOSOMAL PROTEIN"/>
    <property type="match status" value="1"/>
</dbReference>
<dbReference type="Pfam" id="PF16321">
    <property type="entry name" value="Ribosom_S30AE_C"/>
    <property type="match status" value="2"/>
</dbReference>
<feature type="domain" description="Sigma 54 modulation/S30EA ribosomal protein C-terminal" evidence="3">
    <location>
        <begin position="212"/>
        <end position="250"/>
    </location>
</feature>
<dbReference type="EMBL" id="UINC01000446">
    <property type="protein sequence ID" value="SUZ55530.1"/>
    <property type="molecule type" value="Genomic_DNA"/>
</dbReference>
<reference evidence="4" key="1">
    <citation type="submission" date="2018-05" db="EMBL/GenBank/DDBJ databases">
        <authorList>
            <person name="Lanie J.A."/>
            <person name="Ng W.-L."/>
            <person name="Kazmierczak K.M."/>
            <person name="Andrzejewski T.M."/>
            <person name="Davidsen T.M."/>
            <person name="Wayne K.J."/>
            <person name="Tettelin H."/>
            <person name="Glass J.I."/>
            <person name="Rusch D."/>
            <person name="Podicherti R."/>
            <person name="Tsui H.-C.T."/>
            <person name="Winkler M.E."/>
        </authorList>
    </citation>
    <scope>NUCLEOTIDE SEQUENCE</scope>
</reference>
<evidence type="ECO:0000256" key="2">
    <source>
        <dbReference type="SAM" id="MobiDB-lite"/>
    </source>
</evidence>
<dbReference type="InterPro" id="IPR032528">
    <property type="entry name" value="Ribosom_S30AE_C"/>
</dbReference>
<dbReference type="GO" id="GO:0045900">
    <property type="term" value="P:negative regulation of translational elongation"/>
    <property type="evidence" value="ECO:0007669"/>
    <property type="project" value="TreeGrafter"/>
</dbReference>
<feature type="compositionally biased region" description="Basic and acidic residues" evidence="2">
    <location>
        <begin position="103"/>
        <end position="117"/>
    </location>
</feature>
<proteinExistence type="predicted"/>
<dbReference type="AlphaFoldDB" id="A0A381NLX5"/>
<dbReference type="PANTHER" id="PTHR33231:SF1">
    <property type="entry name" value="30S RIBOSOMAL PROTEIN"/>
    <property type="match status" value="1"/>
</dbReference>
<dbReference type="InterPro" id="IPR038416">
    <property type="entry name" value="Ribosom_S30AE_C_sf"/>
</dbReference>
<keyword evidence="1" id="KW-0810">Translation regulation</keyword>
<name>A0A381NLX5_9ZZZZ</name>
<dbReference type="GO" id="GO:0022627">
    <property type="term" value="C:cytosolic small ribosomal subunit"/>
    <property type="evidence" value="ECO:0007669"/>
    <property type="project" value="TreeGrafter"/>
</dbReference>
<dbReference type="SUPFAM" id="SSF69754">
    <property type="entry name" value="Ribosome binding protein Y (YfiA homologue)"/>
    <property type="match status" value="1"/>
</dbReference>
<dbReference type="GO" id="GO:0043024">
    <property type="term" value="F:ribosomal small subunit binding"/>
    <property type="evidence" value="ECO:0007669"/>
    <property type="project" value="TreeGrafter"/>
</dbReference>
<dbReference type="Gene3D" id="3.30.160.100">
    <property type="entry name" value="Ribosome hibernation promotion factor-like"/>
    <property type="match status" value="1"/>
</dbReference>
<dbReference type="InterPro" id="IPR036567">
    <property type="entry name" value="RHF-like"/>
</dbReference>
<dbReference type="Pfam" id="PF02482">
    <property type="entry name" value="Ribosomal_S30AE"/>
    <property type="match status" value="1"/>
</dbReference>
<evidence type="ECO:0000313" key="4">
    <source>
        <dbReference type="EMBL" id="SUZ55530.1"/>
    </source>
</evidence>
<gene>
    <name evidence="4" type="ORF">METZ01_LOCUS8384</name>
</gene>
<feature type="domain" description="Sigma 54 modulation/S30EA ribosomal protein C-terminal" evidence="3">
    <location>
        <begin position="128"/>
        <end position="181"/>
    </location>
</feature>
<evidence type="ECO:0000259" key="3">
    <source>
        <dbReference type="Pfam" id="PF16321"/>
    </source>
</evidence>
<dbReference type="InterPro" id="IPR003489">
    <property type="entry name" value="RHF/RaiA"/>
</dbReference>
<dbReference type="InterPro" id="IPR050574">
    <property type="entry name" value="HPF/YfiA_ribosome-assoc"/>
</dbReference>